<evidence type="ECO:0000256" key="5">
    <source>
        <dbReference type="ARBA" id="ARBA00022989"/>
    </source>
</evidence>
<proteinExistence type="predicted"/>
<keyword evidence="7 8" id="KW-1015">Disulfide bond</keyword>
<reference evidence="10 11" key="1">
    <citation type="submission" date="2024-11" db="EMBL/GenBank/DDBJ databases">
        <title>Adaptive evolution of stress response genes in parasites aligns with host niche diversity.</title>
        <authorList>
            <person name="Hahn C."/>
            <person name="Resl P."/>
        </authorList>
    </citation>
    <scope>NUCLEOTIDE SEQUENCE [LARGE SCALE GENOMIC DNA]</scope>
    <source>
        <strain evidence="10">EGGRZ-B1_66</strain>
        <tissue evidence="10">Body</tissue>
    </source>
</reference>
<dbReference type="Gene3D" id="2.60.40.10">
    <property type="entry name" value="Immunoglobulins"/>
    <property type="match status" value="2"/>
</dbReference>
<name>A0ABD2PTM7_9PLAT</name>
<dbReference type="SUPFAM" id="SSF48726">
    <property type="entry name" value="Immunoglobulin"/>
    <property type="match status" value="3"/>
</dbReference>
<evidence type="ECO:0000256" key="7">
    <source>
        <dbReference type="ARBA" id="ARBA00023157"/>
    </source>
</evidence>
<dbReference type="InterPro" id="IPR003599">
    <property type="entry name" value="Ig_sub"/>
</dbReference>
<dbReference type="SMART" id="SM00409">
    <property type="entry name" value="IG"/>
    <property type="match status" value="3"/>
</dbReference>
<dbReference type="Pfam" id="PF00057">
    <property type="entry name" value="Ldl_recept_a"/>
    <property type="match status" value="2"/>
</dbReference>
<accession>A0ABD2PTM7</accession>
<evidence type="ECO:0000259" key="9">
    <source>
        <dbReference type="PROSITE" id="PS50835"/>
    </source>
</evidence>
<sequence>MLLLPEETQFAWANMKDSKIFRCIIMGREGKATDLKWYFKAIGSDEEVEVVDKLKEITSPDMRMMQILNPILSDSGEYICKGYGFEKRLKLFVRDKELVVSPNNVTGRIGSTVKFMCRINVLTNYEGAPSQVGTGKLTWYRENHQPLVQQKEEVLAANVADGVAILVVKNTQLEDTDKVYICDDGYTSKTAILKVKETCPEGQKQCLSGTPPCLDQKLFCDGKADCSDGSDEIQGRCDECEPNQFKCMSYKGVAPTAKCYLRFWHCDGENDCGNSFDESDCEKLTEKNSCHAPMYTCKRTSAYKSVARSFVCDSEVDCQSTDDEENCKRPDFVEPESPQSKLVSIGKDLTLRCQAQGKPAPKINWRYNWGHIPSGVDYELKEDFNENCDRTTSYLTIKNANEQASGLYTCEAVNKKVSLSPDFIVTVAENDQCAAPMFNDAACTQCTSAHGFAKSSIDKGPKIRTEEYAIVAYNSEGRLIREVSNYESVEAPFENVFRPPISQEGFNTFLEGSFGYSKRLVPGAMIKITNRANKSMYYCMPFNQQLVDQDPNGYINEMRIMLSEKDSWYANITCHPRSSLKLNRAAIMNVLSDVKSIGFRTMLFEGQSVIEIGSIYIEHAVPSTMASMTVPEVEQCVCPPEYEGLSCE</sequence>
<dbReference type="InterPro" id="IPR036179">
    <property type="entry name" value="Ig-like_dom_sf"/>
</dbReference>
<organism evidence="10 11">
    <name type="scientific">Cichlidogyrus casuarinus</name>
    <dbReference type="NCBI Taxonomy" id="1844966"/>
    <lineage>
        <taxon>Eukaryota</taxon>
        <taxon>Metazoa</taxon>
        <taxon>Spiralia</taxon>
        <taxon>Lophotrochozoa</taxon>
        <taxon>Platyhelminthes</taxon>
        <taxon>Monogenea</taxon>
        <taxon>Monopisthocotylea</taxon>
        <taxon>Dactylogyridea</taxon>
        <taxon>Ancyrocephalidae</taxon>
        <taxon>Cichlidogyrus</taxon>
    </lineage>
</organism>
<dbReference type="PANTHER" id="PTHR24270:SF63">
    <property type="entry name" value="TERRIBLY REDUCED OPTIC LOBES, ISOFORM B"/>
    <property type="match status" value="1"/>
</dbReference>
<keyword evidence="6" id="KW-0472">Membrane</keyword>
<keyword evidence="4" id="KW-0677">Repeat</keyword>
<dbReference type="InterPro" id="IPR036055">
    <property type="entry name" value="LDL_receptor-like_sf"/>
</dbReference>
<comment type="caution">
    <text evidence="8">Lacks conserved residue(s) required for the propagation of feature annotation.</text>
</comment>
<dbReference type="EMBL" id="JBJKFK010002635">
    <property type="protein sequence ID" value="KAL3310815.1"/>
    <property type="molecule type" value="Genomic_DNA"/>
</dbReference>
<keyword evidence="3" id="KW-0812">Transmembrane</keyword>
<dbReference type="GO" id="GO:0016020">
    <property type="term" value="C:membrane"/>
    <property type="evidence" value="ECO:0007669"/>
    <property type="project" value="UniProtKB-SubCell"/>
</dbReference>
<protein>
    <recommendedName>
        <fullName evidence="9">Ig-like domain-containing protein</fullName>
    </recommendedName>
</protein>
<feature type="domain" description="Ig-like" evidence="9">
    <location>
        <begin position="96"/>
        <end position="182"/>
    </location>
</feature>
<keyword evidence="5" id="KW-1133">Transmembrane helix</keyword>
<dbReference type="InterPro" id="IPR007110">
    <property type="entry name" value="Ig-like_dom"/>
</dbReference>
<dbReference type="PROSITE" id="PS50068">
    <property type="entry name" value="LDLRA_2"/>
    <property type="match status" value="3"/>
</dbReference>
<feature type="disulfide bond" evidence="8">
    <location>
        <begin position="266"/>
        <end position="281"/>
    </location>
</feature>
<feature type="domain" description="Ig-like" evidence="9">
    <location>
        <begin position="5"/>
        <end position="80"/>
    </location>
</feature>
<evidence type="ECO:0000256" key="8">
    <source>
        <dbReference type="PROSITE-ProRule" id="PRU00124"/>
    </source>
</evidence>
<dbReference type="GO" id="GO:0016192">
    <property type="term" value="P:vesicle-mediated transport"/>
    <property type="evidence" value="ECO:0007669"/>
    <property type="project" value="UniProtKB-ARBA"/>
</dbReference>
<dbReference type="CDD" id="cd00112">
    <property type="entry name" value="LDLa"/>
    <property type="match status" value="2"/>
</dbReference>
<evidence type="ECO:0000256" key="2">
    <source>
        <dbReference type="ARBA" id="ARBA00004308"/>
    </source>
</evidence>
<dbReference type="Proteomes" id="UP001626550">
    <property type="component" value="Unassembled WGS sequence"/>
</dbReference>
<comment type="caution">
    <text evidence="10">The sequence shown here is derived from an EMBL/GenBank/DDBJ whole genome shotgun (WGS) entry which is preliminary data.</text>
</comment>
<keyword evidence="11" id="KW-1185">Reference proteome</keyword>
<evidence type="ECO:0000256" key="1">
    <source>
        <dbReference type="ARBA" id="ARBA00004167"/>
    </source>
</evidence>
<dbReference type="SUPFAM" id="SSF57424">
    <property type="entry name" value="LDL receptor-like module"/>
    <property type="match status" value="3"/>
</dbReference>
<dbReference type="InterPro" id="IPR013783">
    <property type="entry name" value="Ig-like_fold"/>
</dbReference>
<dbReference type="GO" id="GO:0012505">
    <property type="term" value="C:endomembrane system"/>
    <property type="evidence" value="ECO:0007669"/>
    <property type="project" value="UniProtKB-SubCell"/>
</dbReference>
<dbReference type="SMART" id="SM00408">
    <property type="entry name" value="IGc2"/>
    <property type="match status" value="1"/>
</dbReference>
<evidence type="ECO:0000256" key="3">
    <source>
        <dbReference type="ARBA" id="ARBA00022692"/>
    </source>
</evidence>
<dbReference type="AlphaFoldDB" id="A0ABD2PTM7"/>
<evidence type="ECO:0000256" key="4">
    <source>
        <dbReference type="ARBA" id="ARBA00022737"/>
    </source>
</evidence>
<dbReference type="InterPro" id="IPR002172">
    <property type="entry name" value="LDrepeatLR_classA_rpt"/>
</dbReference>
<dbReference type="Pfam" id="PF13927">
    <property type="entry name" value="Ig_3"/>
    <property type="match status" value="1"/>
</dbReference>
<evidence type="ECO:0000256" key="6">
    <source>
        <dbReference type="ARBA" id="ARBA00023136"/>
    </source>
</evidence>
<feature type="disulfide bond" evidence="8">
    <location>
        <begin position="312"/>
        <end position="327"/>
    </location>
</feature>
<gene>
    <name evidence="10" type="ORF">Ciccas_010611</name>
</gene>
<dbReference type="InterPro" id="IPR050685">
    <property type="entry name" value="LDLR"/>
</dbReference>
<feature type="non-terminal residue" evidence="10">
    <location>
        <position position="648"/>
    </location>
</feature>
<evidence type="ECO:0000313" key="11">
    <source>
        <dbReference type="Proteomes" id="UP001626550"/>
    </source>
</evidence>
<dbReference type="Gene3D" id="4.10.400.10">
    <property type="entry name" value="Low-density Lipoprotein Receptor"/>
    <property type="match status" value="3"/>
</dbReference>
<dbReference type="PROSITE" id="PS01209">
    <property type="entry name" value="LDLRA_1"/>
    <property type="match status" value="1"/>
</dbReference>
<dbReference type="InterPro" id="IPR023415">
    <property type="entry name" value="LDLR_class-A_CS"/>
</dbReference>
<dbReference type="SMART" id="SM00192">
    <property type="entry name" value="LDLa"/>
    <property type="match status" value="3"/>
</dbReference>
<evidence type="ECO:0000313" key="10">
    <source>
        <dbReference type="EMBL" id="KAL3310815.1"/>
    </source>
</evidence>
<dbReference type="PROSITE" id="PS50835">
    <property type="entry name" value="IG_LIKE"/>
    <property type="match status" value="3"/>
</dbReference>
<feature type="domain" description="Ig-like" evidence="9">
    <location>
        <begin position="330"/>
        <end position="420"/>
    </location>
</feature>
<dbReference type="PRINTS" id="PR00261">
    <property type="entry name" value="LDLRECEPTOR"/>
</dbReference>
<dbReference type="PANTHER" id="PTHR24270">
    <property type="entry name" value="LOW-DENSITY LIPOPROTEIN RECEPTOR-RELATED"/>
    <property type="match status" value="1"/>
</dbReference>
<comment type="subcellular location">
    <subcellularLocation>
        <location evidence="2">Endomembrane system</location>
    </subcellularLocation>
    <subcellularLocation>
        <location evidence="1">Membrane</location>
        <topology evidence="1">Single-pass membrane protein</topology>
    </subcellularLocation>
</comment>
<dbReference type="InterPro" id="IPR003598">
    <property type="entry name" value="Ig_sub2"/>
</dbReference>